<proteinExistence type="predicted"/>
<name>A0ABD2NWL4_9CUCU</name>
<gene>
    <name evidence="1" type="ORF">HHI36_005944</name>
</gene>
<accession>A0ABD2NWL4</accession>
<dbReference type="AlphaFoldDB" id="A0ABD2NWL4"/>
<dbReference type="EMBL" id="JABFTP020000144">
    <property type="protein sequence ID" value="KAL3282777.1"/>
    <property type="molecule type" value="Genomic_DNA"/>
</dbReference>
<evidence type="ECO:0000313" key="2">
    <source>
        <dbReference type="Proteomes" id="UP001516400"/>
    </source>
</evidence>
<sequence>MGVNCVSLMDREYMQKLQHRILVEYANSAEKRIKSREMDEMERVKNLVLTGKVPFANAPPEMYDHPVMVIERYCQKLIAERRAKIKVPKVNIPNHLYWDDTIDPPSGLTIEKGHMFRDSMDRICIPPDRFLEVDDDNDIEYGYMLTNAEFETLRYEDPKIKELKECQTVEDLYRLSDEVIGNLKTMEGRQIVDTESRSTAQTM</sequence>
<protein>
    <submittedName>
        <fullName evidence="1">Uncharacterized protein</fullName>
    </submittedName>
</protein>
<comment type="caution">
    <text evidence="1">The sequence shown here is derived from an EMBL/GenBank/DDBJ whole genome shotgun (WGS) entry which is preliminary data.</text>
</comment>
<keyword evidence="2" id="KW-1185">Reference proteome</keyword>
<dbReference type="Proteomes" id="UP001516400">
    <property type="component" value="Unassembled WGS sequence"/>
</dbReference>
<evidence type="ECO:0000313" key="1">
    <source>
        <dbReference type="EMBL" id="KAL3282777.1"/>
    </source>
</evidence>
<reference evidence="1 2" key="1">
    <citation type="journal article" date="2021" name="BMC Biol.">
        <title>Horizontally acquired antibacterial genes associated with adaptive radiation of ladybird beetles.</title>
        <authorList>
            <person name="Li H.S."/>
            <person name="Tang X.F."/>
            <person name="Huang Y.H."/>
            <person name="Xu Z.Y."/>
            <person name="Chen M.L."/>
            <person name="Du X.Y."/>
            <person name="Qiu B.Y."/>
            <person name="Chen P.T."/>
            <person name="Zhang W."/>
            <person name="Slipinski A."/>
            <person name="Escalona H.E."/>
            <person name="Waterhouse R.M."/>
            <person name="Zwick A."/>
            <person name="Pang H."/>
        </authorList>
    </citation>
    <scope>NUCLEOTIDE SEQUENCE [LARGE SCALE GENOMIC DNA]</scope>
    <source>
        <strain evidence="1">SYSU2018</strain>
    </source>
</reference>
<organism evidence="1 2">
    <name type="scientific">Cryptolaemus montrouzieri</name>
    <dbReference type="NCBI Taxonomy" id="559131"/>
    <lineage>
        <taxon>Eukaryota</taxon>
        <taxon>Metazoa</taxon>
        <taxon>Ecdysozoa</taxon>
        <taxon>Arthropoda</taxon>
        <taxon>Hexapoda</taxon>
        <taxon>Insecta</taxon>
        <taxon>Pterygota</taxon>
        <taxon>Neoptera</taxon>
        <taxon>Endopterygota</taxon>
        <taxon>Coleoptera</taxon>
        <taxon>Polyphaga</taxon>
        <taxon>Cucujiformia</taxon>
        <taxon>Coccinelloidea</taxon>
        <taxon>Coccinellidae</taxon>
        <taxon>Scymninae</taxon>
        <taxon>Scymnini</taxon>
        <taxon>Cryptolaemus</taxon>
    </lineage>
</organism>